<sequence length="128" mass="15260">MRTGFVFVTLFLLFQLPSSNVYAADYTNSLLFKVTIWQDGVETEFEFENPSHYEWENGSTVIKGEKAKEKVKELYNRLEISNKVEKEHLLVSLQHEFPNLDGFVVRWIDPNNNLYTWHWNRKENQKSE</sequence>
<proteinExistence type="predicted"/>
<organism evidence="2 3">
    <name type="scientific">Bacillus salitolerans</name>
    <dbReference type="NCBI Taxonomy" id="1437434"/>
    <lineage>
        <taxon>Bacteria</taxon>
        <taxon>Bacillati</taxon>
        <taxon>Bacillota</taxon>
        <taxon>Bacilli</taxon>
        <taxon>Bacillales</taxon>
        <taxon>Bacillaceae</taxon>
        <taxon>Bacillus</taxon>
    </lineage>
</organism>
<evidence type="ECO:0000256" key="1">
    <source>
        <dbReference type="SAM" id="SignalP"/>
    </source>
</evidence>
<name>A0ABW4LWP1_9BACI</name>
<feature type="chain" id="PRO_5046991108" evidence="1">
    <location>
        <begin position="24"/>
        <end position="128"/>
    </location>
</feature>
<reference evidence="3" key="1">
    <citation type="journal article" date="2019" name="Int. J. Syst. Evol. Microbiol.">
        <title>The Global Catalogue of Microorganisms (GCM) 10K type strain sequencing project: providing services to taxonomists for standard genome sequencing and annotation.</title>
        <authorList>
            <consortium name="The Broad Institute Genomics Platform"/>
            <consortium name="The Broad Institute Genome Sequencing Center for Infectious Disease"/>
            <person name="Wu L."/>
            <person name="Ma J."/>
        </authorList>
    </citation>
    <scope>NUCLEOTIDE SEQUENCE [LARGE SCALE GENOMIC DNA]</scope>
    <source>
        <strain evidence="3">CCUG 49339</strain>
    </source>
</reference>
<dbReference type="RefSeq" id="WP_377930570.1">
    <property type="nucleotide sequence ID" value="NZ_JBHUEM010000054.1"/>
</dbReference>
<evidence type="ECO:0000313" key="2">
    <source>
        <dbReference type="EMBL" id="MFD1739341.1"/>
    </source>
</evidence>
<keyword evidence="1" id="KW-0732">Signal</keyword>
<comment type="caution">
    <text evidence="2">The sequence shown here is derived from an EMBL/GenBank/DDBJ whole genome shotgun (WGS) entry which is preliminary data.</text>
</comment>
<accession>A0ABW4LWP1</accession>
<evidence type="ECO:0000313" key="3">
    <source>
        <dbReference type="Proteomes" id="UP001597214"/>
    </source>
</evidence>
<dbReference type="Proteomes" id="UP001597214">
    <property type="component" value="Unassembled WGS sequence"/>
</dbReference>
<keyword evidence="3" id="KW-1185">Reference proteome</keyword>
<feature type="signal peptide" evidence="1">
    <location>
        <begin position="1"/>
        <end position="23"/>
    </location>
</feature>
<protein>
    <submittedName>
        <fullName evidence="2">Uncharacterized protein</fullName>
    </submittedName>
</protein>
<gene>
    <name evidence="2" type="ORF">ACFSCX_22935</name>
</gene>
<dbReference type="EMBL" id="JBHUEM010000054">
    <property type="protein sequence ID" value="MFD1739341.1"/>
    <property type="molecule type" value="Genomic_DNA"/>
</dbReference>